<organism evidence="2 3">
    <name type="scientific">Neobacillus kokaensis</name>
    <dbReference type="NCBI Taxonomy" id="2759023"/>
    <lineage>
        <taxon>Bacteria</taxon>
        <taxon>Bacillati</taxon>
        <taxon>Bacillota</taxon>
        <taxon>Bacilli</taxon>
        <taxon>Bacillales</taxon>
        <taxon>Bacillaceae</taxon>
        <taxon>Neobacillus</taxon>
    </lineage>
</organism>
<proteinExistence type="predicted"/>
<keyword evidence="1" id="KW-1133">Transmembrane helix</keyword>
<keyword evidence="3" id="KW-1185">Reference proteome</keyword>
<evidence type="ECO:0000313" key="3">
    <source>
        <dbReference type="Proteomes" id="UP000637074"/>
    </source>
</evidence>
<protein>
    <submittedName>
        <fullName evidence="2">Uncharacterized protein</fullName>
    </submittedName>
</protein>
<name>A0ABQ3MWP1_9BACI</name>
<dbReference type="EMBL" id="BNDS01000001">
    <property type="protein sequence ID" value="GHH96842.1"/>
    <property type="molecule type" value="Genomic_DNA"/>
</dbReference>
<evidence type="ECO:0000256" key="1">
    <source>
        <dbReference type="SAM" id="Phobius"/>
    </source>
</evidence>
<evidence type="ECO:0000313" key="2">
    <source>
        <dbReference type="EMBL" id="GHH96842.1"/>
    </source>
</evidence>
<dbReference type="RefSeq" id="WP_191269141.1">
    <property type="nucleotide sequence ID" value="NZ_BNDS01000001.1"/>
</dbReference>
<reference evidence="2 3" key="1">
    <citation type="journal article" date="2022" name="Int. J. Syst. Evol. Microbiol.">
        <title>Neobacillus kokaensis sp. nov., isolated from soil.</title>
        <authorList>
            <person name="Yuki K."/>
            <person name="Matsubara H."/>
            <person name="Yamaguchi S."/>
        </authorList>
    </citation>
    <scope>NUCLEOTIDE SEQUENCE [LARGE SCALE GENOMIC DNA]</scope>
    <source>
        <strain evidence="2 3">LOB 377</strain>
    </source>
</reference>
<comment type="caution">
    <text evidence="2">The sequence shown here is derived from an EMBL/GenBank/DDBJ whole genome shotgun (WGS) entry which is preliminary data.</text>
</comment>
<sequence length="71" mass="8859">MWYWMTLFILVIVLIAVLEELIYYFWNRYVYGKRQRKHGRWYQKAAVWFTGLKRKRQKDLQSNITNDIDSP</sequence>
<keyword evidence="1" id="KW-0812">Transmembrane</keyword>
<dbReference type="Proteomes" id="UP000637074">
    <property type="component" value="Unassembled WGS sequence"/>
</dbReference>
<accession>A0ABQ3MWP1</accession>
<feature type="transmembrane region" description="Helical" evidence="1">
    <location>
        <begin position="6"/>
        <end position="26"/>
    </location>
</feature>
<gene>
    <name evidence="2" type="ORF">AM1BK_03850</name>
</gene>
<keyword evidence="1" id="KW-0472">Membrane</keyword>